<dbReference type="OrthoDB" id="1739590at2"/>
<proteinExistence type="predicted"/>
<organism evidence="2 3">
    <name type="scientific">Ruminiclostridium hungatei</name>
    <name type="common">Clostridium hungatei</name>
    <dbReference type="NCBI Taxonomy" id="48256"/>
    <lineage>
        <taxon>Bacteria</taxon>
        <taxon>Bacillati</taxon>
        <taxon>Bacillota</taxon>
        <taxon>Clostridia</taxon>
        <taxon>Eubacteriales</taxon>
        <taxon>Oscillospiraceae</taxon>
        <taxon>Ruminiclostridium</taxon>
    </lineage>
</organism>
<evidence type="ECO:0000313" key="2">
    <source>
        <dbReference type="EMBL" id="OPX43593.1"/>
    </source>
</evidence>
<dbReference type="AlphaFoldDB" id="A0A1V4SIJ5"/>
<keyword evidence="1" id="KW-0812">Transmembrane</keyword>
<accession>A0A1V4SIJ5</accession>
<evidence type="ECO:0000256" key="1">
    <source>
        <dbReference type="SAM" id="Phobius"/>
    </source>
</evidence>
<feature type="transmembrane region" description="Helical" evidence="1">
    <location>
        <begin position="62"/>
        <end position="85"/>
    </location>
</feature>
<keyword evidence="1" id="KW-0472">Membrane</keyword>
<dbReference type="EMBL" id="MZGX01000016">
    <property type="protein sequence ID" value="OPX43593.1"/>
    <property type="molecule type" value="Genomic_DNA"/>
</dbReference>
<dbReference type="Proteomes" id="UP000191554">
    <property type="component" value="Unassembled WGS sequence"/>
</dbReference>
<keyword evidence="1" id="KW-1133">Transmembrane helix</keyword>
<gene>
    <name evidence="2" type="ORF">CLHUN_25310</name>
</gene>
<name>A0A1V4SIJ5_RUMHU</name>
<comment type="caution">
    <text evidence="2">The sequence shown here is derived from an EMBL/GenBank/DDBJ whole genome shotgun (WGS) entry which is preliminary data.</text>
</comment>
<evidence type="ECO:0000313" key="3">
    <source>
        <dbReference type="Proteomes" id="UP000191554"/>
    </source>
</evidence>
<feature type="transmembrane region" description="Helical" evidence="1">
    <location>
        <begin position="34"/>
        <end position="53"/>
    </location>
</feature>
<feature type="transmembrane region" description="Helical" evidence="1">
    <location>
        <begin position="7"/>
        <end position="28"/>
    </location>
</feature>
<feature type="transmembrane region" description="Helical" evidence="1">
    <location>
        <begin position="97"/>
        <end position="121"/>
    </location>
</feature>
<keyword evidence="3" id="KW-1185">Reference proteome</keyword>
<reference evidence="2 3" key="1">
    <citation type="submission" date="2017-03" db="EMBL/GenBank/DDBJ databases">
        <title>Genome sequence of Clostridium hungatei DSM 14427.</title>
        <authorList>
            <person name="Poehlein A."/>
            <person name="Daniel R."/>
        </authorList>
    </citation>
    <scope>NUCLEOTIDE SEQUENCE [LARGE SCALE GENOMIC DNA]</scope>
    <source>
        <strain evidence="2 3">DSM 14427</strain>
    </source>
</reference>
<dbReference type="STRING" id="48256.CLHUN_25310"/>
<protein>
    <submittedName>
        <fullName evidence="2">Uncharacterized protein</fullName>
    </submittedName>
</protein>
<dbReference type="RefSeq" id="WP_080064954.1">
    <property type="nucleotide sequence ID" value="NZ_MZGX01000016.1"/>
</dbReference>
<sequence length="132" mass="15007">MKNFLKVLGLSLLDSAIIIILLICIVRIDTMAGIYIVYGVSAVLLPLLLLILYKRFFGRETLVVVPVSMILAAAYSLGVSLYSFYGTGSFSRMFKELMYFIYFLPSVIYCGVAWIIFAIIIKFSKEPRRREI</sequence>